<evidence type="ECO:0000256" key="4">
    <source>
        <dbReference type="ARBA" id="ARBA00022475"/>
    </source>
</evidence>
<keyword evidence="6 10" id="KW-0067">ATP-binding</keyword>
<evidence type="ECO:0000256" key="6">
    <source>
        <dbReference type="ARBA" id="ARBA00022840"/>
    </source>
</evidence>
<keyword evidence="7" id="KW-0029">Amino-acid transport</keyword>
<gene>
    <name evidence="10" type="ORF">C41B8_11528</name>
</gene>
<dbReference type="PROSITE" id="PS50893">
    <property type="entry name" value="ABC_TRANSPORTER_2"/>
    <property type="match status" value="1"/>
</dbReference>
<dbReference type="InterPro" id="IPR003439">
    <property type="entry name" value="ABC_transporter-like_ATP-bd"/>
</dbReference>
<evidence type="ECO:0000259" key="9">
    <source>
        <dbReference type="PROSITE" id="PS50893"/>
    </source>
</evidence>
<dbReference type="InterPro" id="IPR017871">
    <property type="entry name" value="ABC_transporter-like_CS"/>
</dbReference>
<dbReference type="GO" id="GO:0015424">
    <property type="term" value="F:ABC-type amino acid transporter activity"/>
    <property type="evidence" value="ECO:0007669"/>
    <property type="project" value="InterPro"/>
</dbReference>
<dbReference type="STRING" id="1304275.C41B8_11528"/>
<dbReference type="CDD" id="cd03262">
    <property type="entry name" value="ABC_HisP_GlnQ"/>
    <property type="match status" value="1"/>
</dbReference>
<evidence type="ECO:0000256" key="8">
    <source>
        <dbReference type="ARBA" id="ARBA00023136"/>
    </source>
</evidence>
<sequence>MKPIVRFDKVTKSFGDTVILRDFDFELTPGERVVLMGPSGSGKSTVLRILMTLEDIQDGVVYIDDEPLWHEGVGNNLKPASDKHLRKMRGNVGMVFQHFNLFPNMTVLRNIIEAPMKVLKLSRKEAEARADELLARVGMSDKREAYPNSLSGGQKQRVAIARAMAMRPKLLLFDEPTSALDPEMVGDVLQVIKDLAAEHDLTMLIVTHEMGFARDVADRVCFFCDGQILEQGAPSKIFTDPAEDRTRQFLRMVLHEEPASEAS</sequence>
<dbReference type="NCBIfam" id="TIGR03005">
    <property type="entry name" value="ectoine_ehuA"/>
    <property type="match status" value="1"/>
</dbReference>
<dbReference type="InterPro" id="IPR027417">
    <property type="entry name" value="P-loop_NTPase"/>
</dbReference>
<dbReference type="PANTHER" id="PTHR43166">
    <property type="entry name" value="AMINO ACID IMPORT ATP-BINDING PROTEIN"/>
    <property type="match status" value="1"/>
</dbReference>
<dbReference type="InterPro" id="IPR003593">
    <property type="entry name" value="AAA+_ATPase"/>
</dbReference>
<organism evidence="10 11">
    <name type="scientific">Salinisphaera hydrothermalis (strain C41B8)</name>
    <dbReference type="NCBI Taxonomy" id="1304275"/>
    <lineage>
        <taxon>Bacteria</taxon>
        <taxon>Pseudomonadati</taxon>
        <taxon>Pseudomonadota</taxon>
        <taxon>Gammaproteobacteria</taxon>
        <taxon>Salinisphaerales</taxon>
        <taxon>Salinisphaeraceae</taxon>
        <taxon>Salinisphaera</taxon>
    </lineage>
</organism>
<accession>A0A084IK44</accession>
<evidence type="ECO:0000256" key="1">
    <source>
        <dbReference type="ARBA" id="ARBA00004417"/>
    </source>
</evidence>
<dbReference type="Proteomes" id="UP000028302">
    <property type="component" value="Unassembled WGS sequence"/>
</dbReference>
<dbReference type="Pfam" id="PF00005">
    <property type="entry name" value="ABC_tran"/>
    <property type="match status" value="1"/>
</dbReference>
<dbReference type="RefSeq" id="WP_037338220.1">
    <property type="nucleotide sequence ID" value="NZ_APNK01000017.1"/>
</dbReference>
<dbReference type="eggNOG" id="COG1126">
    <property type="taxonomic scope" value="Bacteria"/>
</dbReference>
<name>A0A084IK44_SALHC</name>
<dbReference type="SMART" id="SM00382">
    <property type="entry name" value="AAA"/>
    <property type="match status" value="1"/>
</dbReference>
<comment type="subcellular location">
    <subcellularLocation>
        <location evidence="1">Cell inner membrane</location>
        <topology evidence="1">Peripheral membrane protein</topology>
    </subcellularLocation>
</comment>
<dbReference type="PANTHER" id="PTHR43166:SF9">
    <property type="entry name" value="GLUTAMATE_ASPARTATE IMPORT ATP-BINDING PROTEIN GLTL"/>
    <property type="match status" value="1"/>
</dbReference>
<dbReference type="InterPro" id="IPR014343">
    <property type="entry name" value="Ectoine_EhuA"/>
</dbReference>
<dbReference type="PIRSF" id="PIRSF039085">
    <property type="entry name" value="ABC_ATPase_HisP"/>
    <property type="match status" value="1"/>
</dbReference>
<dbReference type="PROSITE" id="PS00211">
    <property type="entry name" value="ABC_TRANSPORTER_1"/>
    <property type="match status" value="1"/>
</dbReference>
<feature type="domain" description="ABC transporter" evidence="9">
    <location>
        <begin position="5"/>
        <end position="250"/>
    </location>
</feature>
<dbReference type="AlphaFoldDB" id="A0A084IK44"/>
<keyword evidence="3" id="KW-0813">Transport</keyword>
<dbReference type="EMBL" id="APNK01000017">
    <property type="protein sequence ID" value="KEZ77078.1"/>
    <property type="molecule type" value="Genomic_DNA"/>
</dbReference>
<reference evidence="10 11" key="1">
    <citation type="submission" date="2013-03" db="EMBL/GenBank/DDBJ databases">
        <title>Salinisphaera hydrothermalis C41B8 Genome Sequencing.</title>
        <authorList>
            <person name="Li C."/>
            <person name="Lai Q."/>
            <person name="Shao Z."/>
        </authorList>
    </citation>
    <scope>NUCLEOTIDE SEQUENCE [LARGE SCALE GENOMIC DNA]</scope>
    <source>
        <strain evidence="10 11">C41B8</strain>
    </source>
</reference>
<evidence type="ECO:0000256" key="7">
    <source>
        <dbReference type="ARBA" id="ARBA00022970"/>
    </source>
</evidence>
<dbReference type="GO" id="GO:0016887">
    <property type="term" value="F:ATP hydrolysis activity"/>
    <property type="evidence" value="ECO:0007669"/>
    <property type="project" value="InterPro"/>
</dbReference>
<dbReference type="Gene3D" id="3.40.50.300">
    <property type="entry name" value="P-loop containing nucleotide triphosphate hydrolases"/>
    <property type="match status" value="1"/>
</dbReference>
<evidence type="ECO:0000313" key="11">
    <source>
        <dbReference type="Proteomes" id="UP000028302"/>
    </source>
</evidence>
<dbReference type="GO" id="GO:0005524">
    <property type="term" value="F:ATP binding"/>
    <property type="evidence" value="ECO:0007669"/>
    <property type="project" value="UniProtKB-KW"/>
</dbReference>
<keyword evidence="8" id="KW-0472">Membrane</keyword>
<protein>
    <submittedName>
        <fullName evidence="10">Ectoine/hydroxyectoine ABC transporter ATP-binding protein</fullName>
    </submittedName>
</protein>
<comment type="similarity">
    <text evidence="2">Belongs to the ABC transporter superfamily.</text>
</comment>
<keyword evidence="11" id="KW-1185">Reference proteome</keyword>
<dbReference type="InterPro" id="IPR050086">
    <property type="entry name" value="MetN_ABC_transporter-like"/>
</dbReference>
<keyword evidence="5" id="KW-0547">Nucleotide-binding</keyword>
<evidence type="ECO:0000313" key="10">
    <source>
        <dbReference type="EMBL" id="KEZ77078.1"/>
    </source>
</evidence>
<proteinExistence type="inferred from homology"/>
<dbReference type="GO" id="GO:0005886">
    <property type="term" value="C:plasma membrane"/>
    <property type="evidence" value="ECO:0007669"/>
    <property type="project" value="UniProtKB-SubCell"/>
</dbReference>
<dbReference type="SUPFAM" id="SSF52540">
    <property type="entry name" value="P-loop containing nucleoside triphosphate hydrolases"/>
    <property type="match status" value="1"/>
</dbReference>
<evidence type="ECO:0000256" key="5">
    <source>
        <dbReference type="ARBA" id="ARBA00022741"/>
    </source>
</evidence>
<evidence type="ECO:0000256" key="3">
    <source>
        <dbReference type="ARBA" id="ARBA00022448"/>
    </source>
</evidence>
<dbReference type="PATRIC" id="fig|1304275.5.peg.2349"/>
<comment type="caution">
    <text evidence="10">The sequence shown here is derived from an EMBL/GenBank/DDBJ whole genome shotgun (WGS) entry which is preliminary data.</text>
</comment>
<evidence type="ECO:0000256" key="2">
    <source>
        <dbReference type="ARBA" id="ARBA00005417"/>
    </source>
</evidence>
<dbReference type="InterPro" id="IPR030679">
    <property type="entry name" value="ABC_ATPase_HisP-typ"/>
</dbReference>
<keyword evidence="4" id="KW-1003">Cell membrane</keyword>